<gene>
    <name evidence="2" type="ORF">AVDCRST_MAG47-2463</name>
</gene>
<reference evidence="2" key="1">
    <citation type="submission" date="2020-02" db="EMBL/GenBank/DDBJ databases">
        <authorList>
            <person name="Meier V. D."/>
        </authorList>
    </citation>
    <scope>NUCLEOTIDE SEQUENCE</scope>
    <source>
        <strain evidence="2">AVDCRST_MAG47</strain>
    </source>
</reference>
<dbReference type="EMBL" id="CADCUK010000163">
    <property type="protein sequence ID" value="CAA9386476.1"/>
    <property type="molecule type" value="Genomic_DNA"/>
</dbReference>
<dbReference type="AlphaFoldDB" id="A0A6J4NFD6"/>
<feature type="compositionally biased region" description="Basic residues" evidence="1">
    <location>
        <begin position="69"/>
        <end position="80"/>
    </location>
</feature>
<proteinExistence type="predicted"/>
<organism evidence="2">
    <name type="scientific">uncultured Nocardioidaceae bacterium</name>
    <dbReference type="NCBI Taxonomy" id="253824"/>
    <lineage>
        <taxon>Bacteria</taxon>
        <taxon>Bacillati</taxon>
        <taxon>Actinomycetota</taxon>
        <taxon>Actinomycetes</taxon>
        <taxon>Propionibacteriales</taxon>
        <taxon>Nocardioidaceae</taxon>
        <taxon>environmental samples</taxon>
    </lineage>
</organism>
<feature type="non-terminal residue" evidence="2">
    <location>
        <position position="80"/>
    </location>
</feature>
<feature type="compositionally biased region" description="Basic and acidic residues" evidence="1">
    <location>
        <begin position="14"/>
        <end position="26"/>
    </location>
</feature>
<protein>
    <submittedName>
        <fullName evidence="2">Uncharacterized protein</fullName>
    </submittedName>
</protein>
<feature type="region of interest" description="Disordered" evidence="1">
    <location>
        <begin position="1"/>
        <end position="80"/>
    </location>
</feature>
<evidence type="ECO:0000313" key="2">
    <source>
        <dbReference type="EMBL" id="CAA9386476.1"/>
    </source>
</evidence>
<sequence>AVGDRLRRSPHRGGPRDRLPAGRHLDALVPGRGDAVPGLVVLHAGQGRPRRAGVDGAGLTHRPGPGRPHPQRARPLRSGV</sequence>
<name>A0A6J4NFD6_9ACTN</name>
<evidence type="ECO:0000256" key="1">
    <source>
        <dbReference type="SAM" id="MobiDB-lite"/>
    </source>
</evidence>
<accession>A0A6J4NFD6</accession>
<feature type="non-terminal residue" evidence="2">
    <location>
        <position position="1"/>
    </location>
</feature>